<dbReference type="EnsemblMetazoa" id="CJA36185.1">
    <property type="protein sequence ID" value="CJA36185.1"/>
    <property type="gene ID" value="WBGene00212032"/>
</dbReference>
<evidence type="ECO:0000313" key="1">
    <source>
        <dbReference type="EnsemblMetazoa" id="CJA36185.1"/>
    </source>
</evidence>
<organism evidence="1 2">
    <name type="scientific">Caenorhabditis japonica</name>
    <dbReference type="NCBI Taxonomy" id="281687"/>
    <lineage>
        <taxon>Eukaryota</taxon>
        <taxon>Metazoa</taxon>
        <taxon>Ecdysozoa</taxon>
        <taxon>Nematoda</taxon>
        <taxon>Chromadorea</taxon>
        <taxon>Rhabditida</taxon>
        <taxon>Rhabditina</taxon>
        <taxon>Rhabditomorpha</taxon>
        <taxon>Rhabditoidea</taxon>
        <taxon>Rhabditidae</taxon>
        <taxon>Peloderinae</taxon>
        <taxon>Caenorhabditis</taxon>
    </lineage>
</organism>
<protein>
    <submittedName>
        <fullName evidence="1">Uncharacterized protein</fullName>
    </submittedName>
</protein>
<proteinExistence type="predicted"/>
<accession>A0A8R1IQM2</accession>
<evidence type="ECO:0000313" key="2">
    <source>
        <dbReference type="Proteomes" id="UP000005237"/>
    </source>
</evidence>
<dbReference type="AlphaFoldDB" id="A0A8R1IQM2"/>
<reference evidence="1" key="2">
    <citation type="submission" date="2022-06" db="UniProtKB">
        <authorList>
            <consortium name="EnsemblMetazoa"/>
        </authorList>
    </citation>
    <scope>IDENTIFICATION</scope>
    <source>
        <strain evidence="1">DF5081</strain>
    </source>
</reference>
<name>A0A8R1IQM2_CAEJA</name>
<dbReference type="Proteomes" id="UP000005237">
    <property type="component" value="Unassembled WGS sequence"/>
</dbReference>
<keyword evidence="2" id="KW-1185">Reference proteome</keyword>
<reference evidence="2" key="1">
    <citation type="submission" date="2010-08" db="EMBL/GenBank/DDBJ databases">
        <authorList>
            <consortium name="Caenorhabditis japonica Sequencing Consortium"/>
            <person name="Wilson R.K."/>
        </authorList>
    </citation>
    <scope>NUCLEOTIDE SEQUENCE [LARGE SCALE GENOMIC DNA]</scope>
    <source>
        <strain evidence="2">DF5081</strain>
    </source>
</reference>
<sequence length="81" mass="9242">MDLFNGLSMHCSNAFTMIVKKIRNNGTIPSYFLNNCLDRLFINCPIHSVKGNESNQINNEFMASGNFVQLLPEKFILFDPI</sequence>